<dbReference type="PROSITE" id="PS50801">
    <property type="entry name" value="STAS"/>
    <property type="match status" value="1"/>
</dbReference>
<name>A0A139AM10_GONPJ</name>
<dbReference type="Pfam" id="PF13242">
    <property type="entry name" value="Hydrolase_like"/>
    <property type="match status" value="1"/>
</dbReference>
<sequence length="288" mass="30511">MSRKKPTVLIDLSGTVHVDDAPIEGSVEAVQMLRDNGFTIRFLSNTTKHSSSTLIRSLRAMGLSIHLSELFTSLSAARDLVASWPGAKPMLFLEDDARAEFEAALGGSGTGAATEVAVGERKTDGSASAPAAQSDQPYSCVVVGLAPSMFEYENLTRAMNVLLAGGKLVAIHRGKYFARTTGLALGPGPFVSLLEPFASTPPTLVGKPNPAFFHLALASVPCAPEDAVMFGDDVRDDVQGAAAVGVRGFLVRTGKYRPGDEKEVGGVGRCWRDLKEGVEWLVREYGGN</sequence>
<dbReference type="Gene3D" id="3.40.50.1000">
    <property type="entry name" value="HAD superfamily/HAD-like"/>
    <property type="match status" value="2"/>
</dbReference>
<evidence type="ECO:0000313" key="2">
    <source>
        <dbReference type="EMBL" id="KXS17810.1"/>
    </source>
</evidence>
<protein>
    <recommendedName>
        <fullName evidence="1">STAS domain-containing protein</fullName>
    </recommendedName>
</protein>
<dbReference type="EMBL" id="KQ965745">
    <property type="protein sequence ID" value="KXS17810.1"/>
    <property type="molecule type" value="Genomic_DNA"/>
</dbReference>
<dbReference type="Pfam" id="PF13344">
    <property type="entry name" value="Hydrolase_6"/>
    <property type="match status" value="1"/>
</dbReference>
<dbReference type="InterPro" id="IPR023214">
    <property type="entry name" value="HAD_sf"/>
</dbReference>
<dbReference type="InterPro" id="IPR006357">
    <property type="entry name" value="HAD-SF_hydro_IIA"/>
</dbReference>
<proteinExistence type="predicted"/>
<dbReference type="InterPro" id="IPR002645">
    <property type="entry name" value="STAS_dom"/>
</dbReference>
<organism evidence="2 3">
    <name type="scientific">Gonapodya prolifera (strain JEL478)</name>
    <name type="common">Monoblepharis prolifera</name>
    <dbReference type="NCBI Taxonomy" id="1344416"/>
    <lineage>
        <taxon>Eukaryota</taxon>
        <taxon>Fungi</taxon>
        <taxon>Fungi incertae sedis</taxon>
        <taxon>Chytridiomycota</taxon>
        <taxon>Chytridiomycota incertae sedis</taxon>
        <taxon>Monoblepharidomycetes</taxon>
        <taxon>Monoblepharidales</taxon>
        <taxon>Gonapodyaceae</taxon>
        <taxon>Gonapodya</taxon>
    </lineage>
</organism>
<dbReference type="GO" id="GO:0005737">
    <property type="term" value="C:cytoplasm"/>
    <property type="evidence" value="ECO:0007669"/>
    <property type="project" value="TreeGrafter"/>
</dbReference>
<accession>A0A139AM10</accession>
<dbReference type="GO" id="GO:0016791">
    <property type="term" value="F:phosphatase activity"/>
    <property type="evidence" value="ECO:0007669"/>
    <property type="project" value="TreeGrafter"/>
</dbReference>
<dbReference type="AlphaFoldDB" id="A0A139AM10"/>
<dbReference type="PANTHER" id="PTHR19288">
    <property type="entry name" value="4-NITROPHENYLPHOSPHATASE-RELATED"/>
    <property type="match status" value="1"/>
</dbReference>
<dbReference type="SUPFAM" id="SSF56784">
    <property type="entry name" value="HAD-like"/>
    <property type="match status" value="1"/>
</dbReference>
<reference evidence="2 3" key="1">
    <citation type="journal article" date="2015" name="Genome Biol. Evol.">
        <title>Phylogenomic analyses indicate that early fungi evolved digesting cell walls of algal ancestors of land plants.</title>
        <authorList>
            <person name="Chang Y."/>
            <person name="Wang S."/>
            <person name="Sekimoto S."/>
            <person name="Aerts A.L."/>
            <person name="Choi C."/>
            <person name="Clum A."/>
            <person name="LaButti K.M."/>
            <person name="Lindquist E.A."/>
            <person name="Yee Ngan C."/>
            <person name="Ohm R.A."/>
            <person name="Salamov A.A."/>
            <person name="Grigoriev I.V."/>
            <person name="Spatafora J.W."/>
            <person name="Berbee M.L."/>
        </authorList>
    </citation>
    <scope>NUCLEOTIDE SEQUENCE [LARGE SCALE GENOMIC DNA]</scope>
    <source>
        <strain evidence="2 3">JEL478</strain>
    </source>
</reference>
<gene>
    <name evidence="2" type="ORF">M427DRAFT_30264</name>
</gene>
<dbReference type="OMA" id="HKAKYIQ"/>
<dbReference type="Proteomes" id="UP000070544">
    <property type="component" value="Unassembled WGS sequence"/>
</dbReference>
<dbReference type="PANTHER" id="PTHR19288:SF46">
    <property type="entry name" value="HALOACID DEHALOGENASE-LIKE HYDROLASE DOMAIN-CONTAINING PROTEIN 2"/>
    <property type="match status" value="1"/>
</dbReference>
<evidence type="ECO:0000313" key="3">
    <source>
        <dbReference type="Proteomes" id="UP000070544"/>
    </source>
</evidence>
<dbReference type="InterPro" id="IPR036412">
    <property type="entry name" value="HAD-like_sf"/>
</dbReference>
<feature type="domain" description="STAS" evidence="1">
    <location>
        <begin position="1"/>
        <end position="81"/>
    </location>
</feature>
<dbReference type="STRING" id="1344416.A0A139AM10"/>
<dbReference type="OrthoDB" id="426235at2759"/>
<dbReference type="NCBIfam" id="TIGR01460">
    <property type="entry name" value="HAD-SF-IIA"/>
    <property type="match status" value="1"/>
</dbReference>
<evidence type="ECO:0000259" key="1">
    <source>
        <dbReference type="PROSITE" id="PS50801"/>
    </source>
</evidence>
<keyword evidence="3" id="KW-1185">Reference proteome</keyword>